<gene>
    <name evidence="1" type="ordered locus">RSPO_c00409</name>
</gene>
<dbReference type="HOGENOM" id="CLU_3172411_0_0_4"/>
<dbReference type="PATRIC" id="fig|1031711.3.peg.393"/>
<accession>F6G717</accession>
<protein>
    <submittedName>
        <fullName evidence="1">Uncharacterized protein</fullName>
    </submittedName>
</protein>
<dbReference type="EMBL" id="CP002819">
    <property type="protein sequence ID" value="AEG67713.1"/>
    <property type="molecule type" value="Genomic_DNA"/>
</dbReference>
<name>F6G717_RALS8</name>
<evidence type="ECO:0000313" key="2">
    <source>
        <dbReference type="Proteomes" id="UP000007953"/>
    </source>
</evidence>
<reference evidence="1 2" key="1">
    <citation type="journal article" date="2011" name="J. Bacteriol.">
        <title>Complete genome sequence of the plant pathogen Ralstonia solanacearum strain Po82.</title>
        <authorList>
            <person name="Xu J."/>
            <person name="Zheng H.J."/>
            <person name="Liu L."/>
            <person name="Pan Z.C."/>
            <person name="Prior P."/>
            <person name="Tang B."/>
            <person name="Xu J.S."/>
            <person name="Zhang H."/>
            <person name="Tian Q."/>
            <person name="Zhang L.Q."/>
            <person name="Feng J."/>
        </authorList>
    </citation>
    <scope>NUCLEOTIDE SEQUENCE [LARGE SCALE GENOMIC DNA]</scope>
    <source>
        <strain evidence="1 2">Po82</strain>
    </source>
</reference>
<organism evidence="1 2">
    <name type="scientific">Ralstonia solanacearum (strain Po82)</name>
    <dbReference type="NCBI Taxonomy" id="1031711"/>
    <lineage>
        <taxon>Bacteria</taxon>
        <taxon>Pseudomonadati</taxon>
        <taxon>Pseudomonadota</taxon>
        <taxon>Betaproteobacteria</taxon>
        <taxon>Burkholderiales</taxon>
        <taxon>Burkholderiaceae</taxon>
        <taxon>Ralstonia</taxon>
        <taxon>Ralstonia solanacearum species complex</taxon>
    </lineage>
</organism>
<sequence length="47" mass="5561">MRGAATEGRKTLRCRRIGPNRPVPAFSWQISRDYSRNAWPFDTRERP</sequence>
<evidence type="ECO:0000313" key="1">
    <source>
        <dbReference type="EMBL" id="AEG67713.1"/>
    </source>
</evidence>
<dbReference type="KEGG" id="rsn:RSPO_c00409"/>
<dbReference type="AlphaFoldDB" id="F6G717"/>
<dbReference type="Proteomes" id="UP000007953">
    <property type="component" value="Chromosome"/>
</dbReference>
<proteinExistence type="predicted"/>